<dbReference type="HOGENOM" id="CLU_343576_0_0_1"/>
<evidence type="ECO:0008006" key="3">
    <source>
        <dbReference type="Google" id="ProtNLM"/>
    </source>
</evidence>
<reference evidence="1 2" key="1">
    <citation type="submission" date="2014-04" db="EMBL/GenBank/DDBJ databases">
        <authorList>
            <consortium name="DOE Joint Genome Institute"/>
            <person name="Kuo A."/>
            <person name="Tarkka M."/>
            <person name="Buscot F."/>
            <person name="Kohler A."/>
            <person name="Nagy L.G."/>
            <person name="Floudas D."/>
            <person name="Copeland A."/>
            <person name="Barry K.W."/>
            <person name="Cichocki N."/>
            <person name="Veneault-Fourrey C."/>
            <person name="LaButti K."/>
            <person name="Lindquist E.A."/>
            <person name="Lipzen A."/>
            <person name="Lundell T."/>
            <person name="Morin E."/>
            <person name="Murat C."/>
            <person name="Sun H."/>
            <person name="Tunlid A."/>
            <person name="Henrissat B."/>
            <person name="Grigoriev I.V."/>
            <person name="Hibbett D.S."/>
            <person name="Martin F."/>
            <person name="Nordberg H.P."/>
            <person name="Cantor M.N."/>
            <person name="Hua S.X."/>
        </authorList>
    </citation>
    <scope>NUCLEOTIDE SEQUENCE [LARGE SCALE GENOMIC DNA]</scope>
    <source>
        <strain evidence="1 2">F 1598</strain>
    </source>
</reference>
<protein>
    <recommendedName>
        <fullName evidence="3">CCHC-type domain-containing protein</fullName>
    </recommendedName>
</protein>
<gene>
    <name evidence="1" type="ORF">PILCRDRAFT_1661</name>
</gene>
<dbReference type="Proteomes" id="UP000054166">
    <property type="component" value="Unassembled WGS sequence"/>
</dbReference>
<name>A0A0C3GI85_PILCF</name>
<reference evidence="2" key="2">
    <citation type="submission" date="2015-01" db="EMBL/GenBank/DDBJ databases">
        <title>Evolutionary Origins and Diversification of the Mycorrhizal Mutualists.</title>
        <authorList>
            <consortium name="DOE Joint Genome Institute"/>
            <consortium name="Mycorrhizal Genomics Consortium"/>
            <person name="Kohler A."/>
            <person name="Kuo A."/>
            <person name="Nagy L.G."/>
            <person name="Floudas D."/>
            <person name="Copeland A."/>
            <person name="Barry K.W."/>
            <person name="Cichocki N."/>
            <person name="Veneault-Fourrey C."/>
            <person name="LaButti K."/>
            <person name="Lindquist E.A."/>
            <person name="Lipzen A."/>
            <person name="Lundell T."/>
            <person name="Morin E."/>
            <person name="Murat C."/>
            <person name="Riley R."/>
            <person name="Ohm R."/>
            <person name="Sun H."/>
            <person name="Tunlid A."/>
            <person name="Henrissat B."/>
            <person name="Grigoriev I.V."/>
            <person name="Hibbett D.S."/>
            <person name="Martin F."/>
        </authorList>
    </citation>
    <scope>NUCLEOTIDE SEQUENCE [LARGE SCALE GENOMIC DNA]</scope>
    <source>
        <strain evidence="2">F 1598</strain>
    </source>
</reference>
<proteinExistence type="predicted"/>
<organism evidence="1 2">
    <name type="scientific">Piloderma croceum (strain F 1598)</name>
    <dbReference type="NCBI Taxonomy" id="765440"/>
    <lineage>
        <taxon>Eukaryota</taxon>
        <taxon>Fungi</taxon>
        <taxon>Dikarya</taxon>
        <taxon>Basidiomycota</taxon>
        <taxon>Agaricomycotina</taxon>
        <taxon>Agaricomycetes</taxon>
        <taxon>Agaricomycetidae</taxon>
        <taxon>Atheliales</taxon>
        <taxon>Atheliaceae</taxon>
        <taxon>Piloderma</taxon>
    </lineage>
</organism>
<dbReference type="STRING" id="765440.A0A0C3GI85"/>
<dbReference type="EMBL" id="KN832973">
    <property type="protein sequence ID" value="KIM90346.1"/>
    <property type="molecule type" value="Genomic_DNA"/>
</dbReference>
<dbReference type="AlphaFoldDB" id="A0A0C3GI85"/>
<dbReference type="InParanoid" id="A0A0C3GI85"/>
<sequence length="820" mass="90730">MFSRPVHAVHLSQFTLPITSDSLTLLAIILDVSAIFCVRFAIPTMFCDLLAIIIYLLRFLMISGTFTSTPQPFPSITLISATQQPHTSQSQSETPQTSHIAPSTCPITMPLRYLAAHFAQSEIDSDQEKKHYTCCYVDIDTEELWESRLEYSDGAKSFAEFVQAIYRLYPGAEGQRQWLVADMEKLVEERSRISIRTLGDLGDYYRRFIVITTFLCGRNRLSDRDQSQAFMRGLSCNLCDRVLLRLQLKFPDHLYDDPYHLDDIYEAAQFILHGTATSVSITATLCDPLIGSASAGIAEHCIKSPDIVKHRPGLREVGNHCTSSPSIAGDHIGSPEVVEDRLTSPEAIQYRPTSFRTADHHLTLRKVGKPCGTSADMVEHRAGSHDIGARHVTSPEVAAHHVTSPRSAEHCPTSFRTADHHLTLRKVGKPCGTSADIVEHRAGSHNIGARHVTSPEAAEHHVTSPRSAEHCPTSFRIIKRYLTLNSLRTGSENDRASWNSMETPLCNFCGCPGHFIRQCVDAEEYIQLGKCRRTSEGKIALPTGSFVSRDVPGRFMKFRIDEWHCRNPGHLRAIGYMLGIVPTVSDLRPTMHMSSPSRFRVNPTAELSDSSYSILKRSDSTECELERPRDHTSIAPIPPITLTCASPSLGITDHHATSHTVPTPSISYCEHSTPSADISSHSPTLHHDKNLQSACPDHTIKSDVESRIGNHIATSAPRYSNISCITPDYFSSHSAYGPRRTSESIAPHRNMSPVHFGIAPAADISDPRLAASSRIKAIECELAQLRSRTKVTPHSAYCAPESADVSDHDADPAIIFRQSA</sequence>
<evidence type="ECO:0000313" key="2">
    <source>
        <dbReference type="Proteomes" id="UP000054166"/>
    </source>
</evidence>
<accession>A0A0C3GI85</accession>
<keyword evidence="2" id="KW-1185">Reference proteome</keyword>
<dbReference type="OrthoDB" id="3195134at2759"/>
<evidence type="ECO:0000313" key="1">
    <source>
        <dbReference type="EMBL" id="KIM90346.1"/>
    </source>
</evidence>